<dbReference type="EMBL" id="OY882864">
    <property type="protein sequence ID" value="CAK6447499.1"/>
    <property type="molecule type" value="Genomic_DNA"/>
</dbReference>
<dbReference type="SUPFAM" id="SSF54928">
    <property type="entry name" value="RNA-binding domain, RBD"/>
    <property type="match status" value="1"/>
</dbReference>
<feature type="compositionally biased region" description="Gly residues" evidence="6">
    <location>
        <begin position="177"/>
        <end position="191"/>
    </location>
</feature>
<evidence type="ECO:0000256" key="3">
    <source>
        <dbReference type="ARBA" id="ARBA00022664"/>
    </source>
</evidence>
<keyword evidence="4" id="KW-0539">Nucleus</keyword>
<feature type="compositionally biased region" description="Basic and acidic residues" evidence="6">
    <location>
        <begin position="420"/>
        <end position="479"/>
    </location>
</feature>
<dbReference type="InterPro" id="IPR034772">
    <property type="entry name" value="CPSF6/7"/>
</dbReference>
<dbReference type="InterPro" id="IPR012677">
    <property type="entry name" value="Nucleotide-bd_a/b_plait_sf"/>
</dbReference>
<feature type="region of interest" description="Disordered" evidence="6">
    <location>
        <begin position="175"/>
        <end position="319"/>
    </location>
</feature>
<feature type="compositionally biased region" description="Pro residues" evidence="6">
    <location>
        <begin position="282"/>
        <end position="293"/>
    </location>
</feature>
<feature type="compositionally biased region" description="Pro residues" evidence="6">
    <location>
        <begin position="221"/>
        <end position="274"/>
    </location>
</feature>
<dbReference type="InterPro" id="IPR000504">
    <property type="entry name" value="RRM_dom"/>
</dbReference>
<name>A0ABP0AAG4_PIPNA</name>
<evidence type="ECO:0000256" key="2">
    <source>
        <dbReference type="ARBA" id="ARBA00006265"/>
    </source>
</evidence>
<evidence type="ECO:0000313" key="8">
    <source>
        <dbReference type="EMBL" id="CAK6447499.1"/>
    </source>
</evidence>
<dbReference type="Pfam" id="PF00076">
    <property type="entry name" value="RRM_1"/>
    <property type="match status" value="1"/>
</dbReference>
<feature type="compositionally biased region" description="Low complexity" evidence="6">
    <location>
        <begin position="208"/>
        <end position="220"/>
    </location>
</feature>
<dbReference type="Pfam" id="PF25524">
    <property type="entry name" value="RSLD_CPSF6"/>
    <property type="match status" value="1"/>
</dbReference>
<keyword evidence="5" id="KW-0694">RNA-binding</keyword>
<protein>
    <recommendedName>
        <fullName evidence="7">RRM domain-containing protein</fullName>
    </recommendedName>
</protein>
<feature type="compositionally biased region" description="Basic and acidic residues" evidence="6">
    <location>
        <begin position="397"/>
        <end position="410"/>
    </location>
</feature>
<evidence type="ECO:0000313" key="9">
    <source>
        <dbReference type="Proteomes" id="UP001314169"/>
    </source>
</evidence>
<evidence type="ECO:0000256" key="5">
    <source>
        <dbReference type="PROSITE-ProRule" id="PRU00176"/>
    </source>
</evidence>
<dbReference type="SMART" id="SM00360">
    <property type="entry name" value="RRM"/>
    <property type="match status" value="1"/>
</dbReference>
<gene>
    <name evidence="8" type="ORF">MPIPNATIZW_LOCUS15805</name>
</gene>
<accession>A0ABP0AAG4</accession>
<dbReference type="PROSITE" id="PS50102">
    <property type="entry name" value="RRM"/>
    <property type="match status" value="1"/>
</dbReference>
<comment type="subcellular location">
    <subcellularLocation>
        <location evidence="1">Nucleus</location>
    </subcellularLocation>
</comment>
<comment type="similarity">
    <text evidence="2">Belongs to the RRM CPSF6/7 family.</text>
</comment>
<dbReference type="Proteomes" id="UP001314169">
    <property type="component" value="Chromosome 7"/>
</dbReference>
<feature type="domain" description="RRM" evidence="7">
    <location>
        <begin position="81"/>
        <end position="161"/>
    </location>
</feature>
<feature type="region of interest" description="Disordered" evidence="6">
    <location>
        <begin position="390"/>
        <end position="488"/>
    </location>
</feature>
<dbReference type="InterPro" id="IPR057951">
    <property type="entry name" value="CPSF6/7_RSLD_N"/>
</dbReference>
<proteinExistence type="inferred from homology"/>
<dbReference type="InterPro" id="IPR035979">
    <property type="entry name" value="RBD_domain_sf"/>
</dbReference>
<sequence>MADAEDYLDIYADVDEEFNQEAECGGPDETDLYSDAISPCANNGDGPEYWDYMEPLSPAAGDDAGRGAALEDVCTHPGKRSAVYIGDLTWWTTAEDLAEAVHSLGVHDILEIRFFEERANGRSKGIALVDVGSGESSKKIKDLLPERELHGRNPVVIPCDEQYLRRLAMKYRKLTGSGQGKAGAGRAGPRGGRSRAAFPRGGRGRGRFPGAVPGGDAFPGPAGPPSPPGAFPPGPPGPLGPPFTLAPPPYLPGPPPGAPWPAPHLNPAFFPPPTHTTSDSQGPPPTEPYGRPPPYDRGDSGPPGREMQTARTPPREAEFEGIVNENRAISSSAISRAMSDASAGDHGSAIETLVAAISLIKQSKVSADDRCKVLLSSLQDCLRAIESKAYGSGSGREGCRERDYSRSGEKSRRHKSRSRDRRDAYYRERSRERERHGGRHRDRDRDRDGERERDRQHVRERDRDRERDGQRDRERDRQHVRERKHRHR</sequence>
<dbReference type="PANTHER" id="PTHR23204">
    <property type="entry name" value="CLEAVAGE AND POLYADENYLATION SPECIFIC FACTOR"/>
    <property type="match status" value="1"/>
</dbReference>
<evidence type="ECO:0000259" key="7">
    <source>
        <dbReference type="PROSITE" id="PS50102"/>
    </source>
</evidence>
<evidence type="ECO:0000256" key="6">
    <source>
        <dbReference type="SAM" id="MobiDB-lite"/>
    </source>
</evidence>
<organism evidence="8 9">
    <name type="scientific">Pipistrellus nathusii</name>
    <name type="common">Nathusius' pipistrelle</name>
    <dbReference type="NCBI Taxonomy" id="59473"/>
    <lineage>
        <taxon>Eukaryota</taxon>
        <taxon>Metazoa</taxon>
        <taxon>Chordata</taxon>
        <taxon>Craniata</taxon>
        <taxon>Vertebrata</taxon>
        <taxon>Euteleostomi</taxon>
        <taxon>Mammalia</taxon>
        <taxon>Eutheria</taxon>
        <taxon>Laurasiatheria</taxon>
        <taxon>Chiroptera</taxon>
        <taxon>Yangochiroptera</taxon>
        <taxon>Vespertilionidae</taxon>
        <taxon>Pipistrellus</taxon>
    </lineage>
</organism>
<keyword evidence="9" id="KW-1185">Reference proteome</keyword>
<dbReference type="Gene3D" id="3.30.70.330">
    <property type="match status" value="1"/>
</dbReference>
<reference evidence="8" key="1">
    <citation type="submission" date="2023-12" db="EMBL/GenBank/DDBJ databases">
        <authorList>
            <person name="Brown T."/>
        </authorList>
    </citation>
    <scope>NUCLEOTIDE SEQUENCE</scope>
</reference>
<keyword evidence="3" id="KW-0507">mRNA processing</keyword>
<evidence type="ECO:0000256" key="4">
    <source>
        <dbReference type="ARBA" id="ARBA00023242"/>
    </source>
</evidence>
<evidence type="ECO:0000256" key="1">
    <source>
        <dbReference type="ARBA" id="ARBA00004123"/>
    </source>
</evidence>